<proteinExistence type="predicted"/>
<dbReference type="GO" id="GO:0046983">
    <property type="term" value="F:protein dimerization activity"/>
    <property type="evidence" value="ECO:0007669"/>
    <property type="project" value="InterPro"/>
</dbReference>
<gene>
    <name evidence="1" type="ordered locus">Tmar_1348</name>
</gene>
<dbReference type="RefSeq" id="WP_013495766.1">
    <property type="nucleotide sequence ID" value="NC_014831.1"/>
</dbReference>
<keyword evidence="2" id="KW-1185">Reference proteome</keyword>
<name>E6SMA2_THEM7</name>
<dbReference type="Proteomes" id="UP000008915">
    <property type="component" value="Chromosome"/>
</dbReference>
<dbReference type="AlphaFoldDB" id="E6SMA2"/>
<dbReference type="STRING" id="644966.Tmar_1348"/>
<reference evidence="2" key="2">
    <citation type="journal article" date="2010" name="Stand. Genomic Sci.">
        <title>Complete genome sequence of Thermaerobacter marianensis type strain (7p75aT).</title>
        <authorList>
            <person name="Han C."/>
            <person name="Gu W."/>
            <person name="Zhang X."/>
            <person name="Lapidus A."/>
            <person name="Nolan M."/>
            <person name="Copeland A."/>
            <person name="Lucas S."/>
            <person name="Glavina Del Rio T."/>
            <person name="Tice H."/>
            <person name="Cheng J."/>
            <person name="Tapia R."/>
            <person name="Goodwin L."/>
            <person name="Pitluck S."/>
            <person name="Pagani I."/>
            <person name="Ivanova N."/>
            <person name="Mavromatis K."/>
            <person name="Mikhailova N."/>
            <person name="Pati A."/>
            <person name="Chen A."/>
            <person name="Palaniappan K."/>
            <person name="Land M."/>
            <person name="Hauser L."/>
            <person name="Chang Y."/>
            <person name="Jeffries C."/>
            <person name="Schneider S."/>
            <person name="Rohde M."/>
            <person name="Goker M."/>
            <person name="Pukall R."/>
            <person name="Woyke T."/>
            <person name="Bristow J."/>
            <person name="Eisen J."/>
            <person name="Markowitz V."/>
            <person name="Hugenholtz P."/>
            <person name="Kyrpides N."/>
            <person name="Klenk H."/>
            <person name="Detter J."/>
        </authorList>
    </citation>
    <scope>NUCLEOTIDE SEQUENCE [LARGE SCALE GENOMIC DNA]</scope>
    <source>
        <strain evidence="2">ATCC 700841 / DSM 12885 / JCM 10246 / 7p75a</strain>
    </source>
</reference>
<dbReference type="HOGENOM" id="CLU_2620901_0_0_9"/>
<dbReference type="InterPro" id="IPR036638">
    <property type="entry name" value="HLH_DNA-bd_sf"/>
</dbReference>
<reference evidence="1 2" key="1">
    <citation type="journal article" date="2010" name="Stand. Genomic Sci.">
        <title>Complete genome sequence of Thermaerobacter marianensis type strain (7p75a).</title>
        <authorList>
            <person name="Han C."/>
            <person name="Gu W."/>
            <person name="Zhang X."/>
            <person name="Lapidus A."/>
            <person name="Nolan M."/>
            <person name="Copeland A."/>
            <person name="Lucas S."/>
            <person name="Del Rio T.G."/>
            <person name="Tice H."/>
            <person name="Cheng J.F."/>
            <person name="Tapia R."/>
            <person name="Goodwin L."/>
            <person name="Pitluck S."/>
            <person name="Pagani I."/>
            <person name="Ivanova N."/>
            <person name="Mavromatis K."/>
            <person name="Mikhailova N."/>
            <person name="Pati A."/>
            <person name="Chen A."/>
            <person name="Palaniappan K."/>
            <person name="Land M."/>
            <person name="Hauser L."/>
            <person name="Chang Y.J."/>
            <person name="Jeffries C.D."/>
            <person name="Schneider S."/>
            <person name="Rohde M."/>
            <person name="Goker M."/>
            <person name="Pukall R."/>
            <person name="Woyke T."/>
            <person name="Bristow J."/>
            <person name="Eisen J.A."/>
            <person name="Markowitz V."/>
            <person name="Hugenholtz P."/>
            <person name="Kyrpides N.C."/>
            <person name="Klenk H.P."/>
            <person name="Detter J.C."/>
        </authorList>
    </citation>
    <scope>NUCLEOTIDE SEQUENCE [LARGE SCALE GENOMIC DNA]</scope>
    <source>
        <strain evidence="2">ATCC 700841 / DSM 12885 / JCM 10246 / 7p75a</strain>
    </source>
</reference>
<dbReference type="GO" id="GO:0043937">
    <property type="term" value="P:regulation of sporulation"/>
    <property type="evidence" value="ECO:0007669"/>
    <property type="project" value="InterPro"/>
</dbReference>
<dbReference type="Gene3D" id="4.10.280.10">
    <property type="entry name" value="Helix-loop-helix DNA-binding domain"/>
    <property type="match status" value="1"/>
</dbReference>
<sequence>MASPVPSGRHRWPGLVEHRAEQAEIERLRNLLYRLARRRGYADPQVVELSRQLDDLITAWYRAHGAPGRLEPRTLTAS</sequence>
<protein>
    <submittedName>
        <fullName evidence="1">Sporulation stage 0, Spo0E-like regulatory phosphatase</fullName>
    </submittedName>
</protein>
<dbReference type="InterPro" id="IPR037208">
    <property type="entry name" value="Spo0E-like_sf"/>
</dbReference>
<dbReference type="InterPro" id="IPR018540">
    <property type="entry name" value="Spo0E-like"/>
</dbReference>
<dbReference type="SUPFAM" id="SSF140500">
    <property type="entry name" value="BAS1536-like"/>
    <property type="match status" value="1"/>
</dbReference>
<dbReference type="Pfam" id="PF09388">
    <property type="entry name" value="SpoOE-like"/>
    <property type="match status" value="1"/>
</dbReference>
<evidence type="ECO:0000313" key="1">
    <source>
        <dbReference type="EMBL" id="ADU51461.1"/>
    </source>
</evidence>
<organism evidence="1 2">
    <name type="scientific">Thermaerobacter marianensis (strain ATCC 700841 / DSM 12885 / JCM 10246 / 7p75a)</name>
    <dbReference type="NCBI Taxonomy" id="644966"/>
    <lineage>
        <taxon>Bacteria</taxon>
        <taxon>Bacillati</taxon>
        <taxon>Bacillota</taxon>
        <taxon>Clostridia</taxon>
        <taxon>Eubacteriales</taxon>
        <taxon>Clostridiales Family XVII. Incertae Sedis</taxon>
        <taxon>Thermaerobacter</taxon>
    </lineage>
</organism>
<dbReference type="EMBL" id="CP002344">
    <property type="protein sequence ID" value="ADU51461.1"/>
    <property type="molecule type" value="Genomic_DNA"/>
</dbReference>
<dbReference type="KEGG" id="tmr:Tmar_1348"/>
<evidence type="ECO:0000313" key="2">
    <source>
        <dbReference type="Proteomes" id="UP000008915"/>
    </source>
</evidence>
<accession>E6SMA2</accession>